<reference evidence="1 2" key="1">
    <citation type="submission" date="2023-09" db="EMBL/GenBank/DDBJ databases">
        <title>Nesidiocoris tenuis whole genome shotgun sequence.</title>
        <authorList>
            <person name="Shibata T."/>
            <person name="Shimoda M."/>
            <person name="Kobayashi T."/>
            <person name="Uehara T."/>
        </authorList>
    </citation>
    <scope>NUCLEOTIDE SEQUENCE [LARGE SCALE GENOMIC DNA]</scope>
    <source>
        <strain evidence="1 2">Japan</strain>
    </source>
</reference>
<proteinExistence type="predicted"/>
<organism evidence="1 2">
    <name type="scientific">Nesidiocoris tenuis</name>
    <dbReference type="NCBI Taxonomy" id="355587"/>
    <lineage>
        <taxon>Eukaryota</taxon>
        <taxon>Metazoa</taxon>
        <taxon>Ecdysozoa</taxon>
        <taxon>Arthropoda</taxon>
        <taxon>Hexapoda</taxon>
        <taxon>Insecta</taxon>
        <taxon>Pterygota</taxon>
        <taxon>Neoptera</taxon>
        <taxon>Paraneoptera</taxon>
        <taxon>Hemiptera</taxon>
        <taxon>Heteroptera</taxon>
        <taxon>Panheteroptera</taxon>
        <taxon>Cimicomorpha</taxon>
        <taxon>Miridae</taxon>
        <taxon>Dicyphina</taxon>
        <taxon>Nesidiocoris</taxon>
    </lineage>
</organism>
<accession>A0ABN7AV80</accession>
<evidence type="ECO:0000313" key="2">
    <source>
        <dbReference type="Proteomes" id="UP001307889"/>
    </source>
</evidence>
<name>A0ABN7AV80_9HEMI</name>
<dbReference type="Proteomes" id="UP001307889">
    <property type="component" value="Chromosome 6"/>
</dbReference>
<protein>
    <submittedName>
        <fullName evidence="1">Uncharacterized protein</fullName>
    </submittedName>
</protein>
<gene>
    <name evidence="1" type="ORF">NTJ_08653</name>
</gene>
<sequence>MLRSLLMHGHGSCRRHRRCPPSVDNPLLAAVTSPVPTKLLTQPLLPLGRYWCPPHPPRPPLLRGPPMPPCGRPSPAPHVHRHHLTLTDFLCLLQQNMKKKLFYKLFIGGVQLRFE</sequence>
<evidence type="ECO:0000313" key="1">
    <source>
        <dbReference type="EMBL" id="BES95843.1"/>
    </source>
</evidence>
<keyword evidence="2" id="KW-1185">Reference proteome</keyword>
<dbReference type="EMBL" id="AP028914">
    <property type="protein sequence ID" value="BES95843.1"/>
    <property type="molecule type" value="Genomic_DNA"/>
</dbReference>